<dbReference type="InterPro" id="IPR025110">
    <property type="entry name" value="AMP-bd_C"/>
</dbReference>
<dbReference type="InterPro" id="IPR042099">
    <property type="entry name" value="ANL_N_sf"/>
</dbReference>
<dbReference type="AlphaFoldDB" id="A0A1M7HWW9"/>
<feature type="binding site" evidence="8">
    <location>
        <position position="552"/>
    </location>
    <ligand>
        <name>Mg(2+)</name>
        <dbReference type="ChEBI" id="CHEBI:18420"/>
    </ligand>
</feature>
<dbReference type="PROSITE" id="PS00455">
    <property type="entry name" value="AMP_BINDING"/>
    <property type="match status" value="1"/>
</dbReference>
<dbReference type="InterPro" id="IPR032387">
    <property type="entry name" value="ACAS_N"/>
</dbReference>
<dbReference type="Gene3D" id="3.30.300.30">
    <property type="match status" value="1"/>
</dbReference>
<comment type="function">
    <text evidence="8">Catalyzes the conversion of acetate into acetyl-CoA (AcCoA), an essential intermediate at the junction of anabolic and catabolic pathways. AcsA undergoes a two-step reaction. In the first half reaction, AcsA combines acetate with ATP to form acetyl-adenylate (AcAMP) intermediate. In the second half reaction, it can then transfer the acetyl group from AcAMP to the sulfhydryl group of CoA, forming the product AcCoA.</text>
</comment>
<evidence type="ECO:0000256" key="8">
    <source>
        <dbReference type="HAMAP-Rule" id="MF_01123"/>
    </source>
</evidence>
<dbReference type="HAMAP" id="MF_01123">
    <property type="entry name" value="Ac_CoA_synth"/>
    <property type="match status" value="1"/>
</dbReference>
<dbReference type="InterPro" id="IPR000873">
    <property type="entry name" value="AMP-dep_synth/lig_dom"/>
</dbReference>
<feature type="domain" description="Acetyl-coenzyme A synthetase N-terminal" evidence="11">
    <location>
        <begin position="34"/>
        <end position="91"/>
    </location>
</feature>
<evidence type="ECO:0000256" key="5">
    <source>
        <dbReference type="ARBA" id="ARBA00022840"/>
    </source>
</evidence>
<dbReference type="GO" id="GO:0016208">
    <property type="term" value="F:AMP binding"/>
    <property type="evidence" value="ECO:0007669"/>
    <property type="project" value="InterPro"/>
</dbReference>
<dbReference type="NCBIfam" id="NF001208">
    <property type="entry name" value="PRK00174.1"/>
    <property type="match status" value="1"/>
</dbReference>
<proteinExistence type="inferred from homology"/>
<dbReference type="GO" id="GO:0003987">
    <property type="term" value="F:acetate-CoA ligase activity"/>
    <property type="evidence" value="ECO:0007669"/>
    <property type="project" value="UniProtKB-UniRule"/>
</dbReference>
<keyword evidence="3 8" id="KW-0479">Metal-binding</keyword>
<evidence type="ECO:0000256" key="7">
    <source>
        <dbReference type="ARBA" id="ARBA00022990"/>
    </source>
</evidence>
<feature type="binding site" evidence="8">
    <location>
        <begin position="201"/>
        <end position="204"/>
    </location>
    <ligand>
        <name>CoA</name>
        <dbReference type="ChEBI" id="CHEBI:57287"/>
    </ligand>
</feature>
<dbReference type="InterPro" id="IPR045851">
    <property type="entry name" value="AMP-bd_C_sf"/>
</dbReference>
<sequence length="661" mass="72605">MSEQQQSPHAPQQPHVYPVRDAIAANAWADQQHYAAMYQRSIDDPEGFWAEQARRLDWIKAPTTIKNTSFDRDSVEISWFADGELNAAANCLDRHLQHRGDQTAIIWEGDDPADSRHITYAELYQRTNQLANALKALGIGKGDTVTLYMPMIPEAAVAMLACARIGAVHSVIFGGFSPDAIAQRVKGAQSRLVITADESVRGGKHVPLKDNVDAALTREGTEVCENVLVVQRTGGDIDWHAGRDVWYHEVVEKQGLECPAEAMNAEDPLFILYTSGSTGAPKGLKHTTGGYLTYASLTHHYVFDYHAGEVFWCTADVGWVTGHSYLIYGPLLNGATTLMFEGVPTYPTHGRMGEIVDKHQVNILYTAPTAVRALMAHGDRVMDSSSRESLRLLGSAGEPINPEAWEWFYRVIGNERCPIVDTWWQTETGGIMIAPLPGATPLKPGSATRPFFGIKPAIMDSEGQQLEGEAEGNLVVLDSWPGQARSIWGDHERFVSTYFSTYDGVYFTGDGCRRDADGDYWITGRVDDVLNVSGHRMGTAEIESALVAHEAVAEAAVVGYPHAIKGQGIYIYVTLGDDAAPSEALKKELAQCMRRDLGSIAVPDIIQWAPSLPKTRSGKIMRRILRKIAANECDSLGDTSTLADPSVVDELIEQREIHSSR</sequence>
<dbReference type="PANTHER" id="PTHR24095:SF243">
    <property type="entry name" value="ACETYL-COENZYME A SYNTHETASE"/>
    <property type="match status" value="1"/>
</dbReference>
<dbReference type="FunFam" id="3.40.50.12780:FF:000001">
    <property type="entry name" value="Acetyl-coenzyme A synthetase"/>
    <property type="match status" value="1"/>
</dbReference>
<feature type="binding site" evidence="8">
    <location>
        <position position="594"/>
    </location>
    <ligand>
        <name>CoA</name>
        <dbReference type="ChEBI" id="CHEBI:57287"/>
    </ligand>
</feature>
<feature type="binding site" evidence="8">
    <location>
        <position position="549"/>
    </location>
    <ligand>
        <name>Mg(2+)</name>
        <dbReference type="ChEBI" id="CHEBI:18420"/>
    </ligand>
</feature>
<organism evidence="12 13">
    <name type="scientific">Vreelandella subglaciescola</name>
    <dbReference type="NCBI Taxonomy" id="29571"/>
    <lineage>
        <taxon>Bacteria</taxon>
        <taxon>Pseudomonadati</taxon>
        <taxon>Pseudomonadota</taxon>
        <taxon>Gammaproteobacteria</taxon>
        <taxon>Oceanospirillales</taxon>
        <taxon>Halomonadaceae</taxon>
        <taxon>Vreelandella</taxon>
    </lineage>
</organism>
<feature type="binding site" evidence="8">
    <location>
        <position position="510"/>
    </location>
    <ligand>
        <name>ATP</name>
        <dbReference type="ChEBI" id="CHEBI:30616"/>
    </ligand>
</feature>
<feature type="binding site" evidence="8">
    <location>
        <position position="321"/>
    </location>
    <ligand>
        <name>CoA</name>
        <dbReference type="ChEBI" id="CHEBI:57287"/>
    </ligand>
</feature>
<evidence type="ECO:0000256" key="6">
    <source>
        <dbReference type="ARBA" id="ARBA00022842"/>
    </source>
</evidence>
<dbReference type="RefSeq" id="WP_079553925.1">
    <property type="nucleotide sequence ID" value="NZ_LT670847.1"/>
</dbReference>
<evidence type="ECO:0000313" key="12">
    <source>
        <dbReference type="EMBL" id="SHM33012.1"/>
    </source>
</evidence>
<dbReference type="CDD" id="cd05966">
    <property type="entry name" value="ACS"/>
    <property type="match status" value="1"/>
</dbReference>
<dbReference type="SUPFAM" id="SSF56801">
    <property type="entry name" value="Acetyl-CoA synthetase-like"/>
    <property type="match status" value="1"/>
</dbReference>
<feature type="domain" description="AMP-dependent synthetase/ligase" evidence="9">
    <location>
        <begin position="93"/>
        <end position="476"/>
    </location>
</feature>
<dbReference type="GO" id="GO:0019427">
    <property type="term" value="P:acetyl-CoA biosynthetic process from acetate"/>
    <property type="evidence" value="ECO:0007669"/>
    <property type="project" value="UniProtKB-UniRule"/>
</dbReference>
<dbReference type="GO" id="GO:0005829">
    <property type="term" value="C:cytosol"/>
    <property type="evidence" value="ECO:0007669"/>
    <property type="project" value="TreeGrafter"/>
</dbReference>
<dbReference type="OrthoDB" id="9803968at2"/>
<keyword evidence="2 8" id="KW-0436">Ligase</keyword>
<dbReference type="Gene3D" id="3.40.50.12780">
    <property type="entry name" value="N-terminal domain of ligase-like"/>
    <property type="match status" value="1"/>
</dbReference>
<protein>
    <recommendedName>
        <fullName evidence="8">Acetyl-coenzyme A synthetase</fullName>
        <shortName evidence="8">AcCoA synthetase</shortName>
        <shortName evidence="8">Acs</shortName>
        <ecNumber evidence="8">6.2.1.1</ecNumber>
    </recommendedName>
    <alternativeName>
        <fullName evidence="8">Acetate--CoA ligase</fullName>
    </alternativeName>
    <alternativeName>
        <fullName evidence="8">Acyl-activating enzyme</fullName>
    </alternativeName>
</protein>
<dbReference type="STRING" id="29571.SAMN05878437_2402"/>
<dbReference type="InParanoid" id="A0A1M7HWW9"/>
<dbReference type="InterPro" id="IPR011904">
    <property type="entry name" value="Ac_CoA_lig"/>
</dbReference>
<reference evidence="12 13" key="1">
    <citation type="submission" date="2016-11" db="EMBL/GenBank/DDBJ databases">
        <authorList>
            <person name="Jaros S."/>
            <person name="Januszkiewicz K."/>
            <person name="Wedrychowicz H."/>
        </authorList>
    </citation>
    <scope>NUCLEOTIDE SEQUENCE [LARGE SCALE GENOMIC DNA]</scope>
    <source>
        <strain evidence="12 13">ACAM 12</strain>
    </source>
</reference>
<dbReference type="GO" id="GO:0046872">
    <property type="term" value="F:metal ion binding"/>
    <property type="evidence" value="ECO:0007669"/>
    <property type="project" value="UniProtKB-KW"/>
</dbReference>
<dbReference type="PANTHER" id="PTHR24095">
    <property type="entry name" value="ACETYL-COENZYME A SYNTHETASE"/>
    <property type="match status" value="1"/>
</dbReference>
<comment type="cofactor">
    <cofactor evidence="8">
        <name>Mg(2+)</name>
        <dbReference type="ChEBI" id="CHEBI:18420"/>
    </cofactor>
</comment>
<keyword evidence="4 8" id="KW-0547">Nucleotide-binding</keyword>
<gene>
    <name evidence="8" type="primary">acsA</name>
    <name evidence="12" type="ORF">SAMN05878437_2402</name>
</gene>
<dbReference type="Pfam" id="PF00501">
    <property type="entry name" value="AMP-binding"/>
    <property type="match status" value="1"/>
</dbReference>
<dbReference type="EC" id="6.2.1.1" evidence="8"/>
<dbReference type="InterPro" id="IPR020845">
    <property type="entry name" value="AMP-binding_CS"/>
</dbReference>
<evidence type="ECO:0000259" key="10">
    <source>
        <dbReference type="Pfam" id="PF13193"/>
    </source>
</evidence>
<name>A0A1M7HWW9_9GAMM</name>
<keyword evidence="7 8" id="KW-0007">Acetylation</keyword>
<dbReference type="FunCoup" id="A0A1M7HWW9">
    <property type="interactions" value="558"/>
</dbReference>
<evidence type="ECO:0000259" key="11">
    <source>
        <dbReference type="Pfam" id="PF16177"/>
    </source>
</evidence>
<feature type="domain" description="AMP-binding enzyme C-terminal" evidence="10">
    <location>
        <begin position="541"/>
        <end position="619"/>
    </location>
</feature>
<evidence type="ECO:0000256" key="2">
    <source>
        <dbReference type="ARBA" id="ARBA00022598"/>
    </source>
</evidence>
<evidence type="ECO:0000259" key="9">
    <source>
        <dbReference type="Pfam" id="PF00501"/>
    </source>
</evidence>
<evidence type="ECO:0000256" key="4">
    <source>
        <dbReference type="ARBA" id="ARBA00022741"/>
    </source>
</evidence>
<feature type="binding site" evidence="8">
    <location>
        <begin position="421"/>
        <end position="426"/>
    </location>
    <ligand>
        <name>ATP</name>
        <dbReference type="ChEBI" id="CHEBI:30616"/>
    </ligand>
</feature>
<evidence type="ECO:0000313" key="13">
    <source>
        <dbReference type="Proteomes" id="UP000190911"/>
    </source>
</evidence>
<dbReference type="Proteomes" id="UP000190911">
    <property type="component" value="Chromosome I"/>
</dbReference>
<feature type="binding site" evidence="8">
    <location>
        <position position="536"/>
    </location>
    <ligand>
        <name>ATP</name>
        <dbReference type="ChEBI" id="CHEBI:30616"/>
    </ligand>
</feature>
<feature type="binding site" evidence="8">
    <location>
        <begin position="397"/>
        <end position="399"/>
    </location>
    <ligand>
        <name>ATP</name>
        <dbReference type="ChEBI" id="CHEBI:30616"/>
    </ligand>
</feature>
<comment type="similarity">
    <text evidence="1 8">Belongs to the ATP-dependent AMP-binding enzyme family.</text>
</comment>
<dbReference type="Pfam" id="PF13193">
    <property type="entry name" value="AMP-binding_C"/>
    <property type="match status" value="1"/>
</dbReference>
<feature type="binding site" evidence="8">
    <location>
        <position position="547"/>
    </location>
    <ligand>
        <name>Mg(2+)</name>
        <dbReference type="ChEBI" id="CHEBI:18420"/>
    </ligand>
</feature>
<dbReference type="FunFam" id="3.30.300.30:FF:000004">
    <property type="entry name" value="Acetyl-coenzyme A synthetase"/>
    <property type="match status" value="1"/>
</dbReference>
<feature type="binding site" evidence="8">
    <location>
        <position position="525"/>
    </location>
    <ligand>
        <name>ATP</name>
        <dbReference type="ChEBI" id="CHEBI:30616"/>
    </ligand>
</feature>
<comment type="catalytic activity">
    <reaction evidence="8">
        <text>acetate + ATP + CoA = acetyl-CoA + AMP + diphosphate</text>
        <dbReference type="Rhea" id="RHEA:23176"/>
        <dbReference type="ChEBI" id="CHEBI:30089"/>
        <dbReference type="ChEBI" id="CHEBI:30616"/>
        <dbReference type="ChEBI" id="CHEBI:33019"/>
        <dbReference type="ChEBI" id="CHEBI:57287"/>
        <dbReference type="ChEBI" id="CHEBI:57288"/>
        <dbReference type="ChEBI" id="CHEBI:456215"/>
        <dbReference type="EC" id="6.2.1.1"/>
    </reaction>
</comment>
<comment type="caution">
    <text evidence="8">Lacks conserved residue(s) required for the propagation of feature annotation.</text>
</comment>
<dbReference type="NCBIfam" id="TIGR02188">
    <property type="entry name" value="Ac_CoA_lig_AcsA"/>
    <property type="match status" value="1"/>
</dbReference>
<dbReference type="EMBL" id="LT670847">
    <property type="protein sequence ID" value="SHM33012.1"/>
    <property type="molecule type" value="Genomic_DNA"/>
</dbReference>
<evidence type="ECO:0000256" key="3">
    <source>
        <dbReference type="ARBA" id="ARBA00022723"/>
    </source>
</evidence>
<accession>A0A1M7HWW9</accession>
<keyword evidence="5 8" id="KW-0067">ATP-binding</keyword>
<feature type="modified residue" description="N6-acetyllysine" evidence="8">
    <location>
        <position position="619"/>
    </location>
</feature>
<keyword evidence="13" id="KW-1185">Reference proteome</keyword>
<feature type="binding site" evidence="8">
    <location>
        <position position="533"/>
    </location>
    <ligand>
        <name>CoA</name>
        <dbReference type="ChEBI" id="CHEBI:57287"/>
    </ligand>
</feature>
<comment type="PTM">
    <text evidence="8">Acetylated. Deacetylation by the SIR2-homolog deacetylase activates the enzyme.</text>
</comment>
<evidence type="ECO:0000256" key="1">
    <source>
        <dbReference type="ARBA" id="ARBA00006432"/>
    </source>
</evidence>
<dbReference type="Pfam" id="PF16177">
    <property type="entry name" value="ACAS_N"/>
    <property type="match status" value="1"/>
</dbReference>
<dbReference type="GO" id="GO:0005524">
    <property type="term" value="F:ATP binding"/>
    <property type="evidence" value="ECO:0007669"/>
    <property type="project" value="UniProtKB-KW"/>
</dbReference>
<keyword evidence="6 8" id="KW-0460">Magnesium</keyword>